<evidence type="ECO:0000313" key="3">
    <source>
        <dbReference type="Proteomes" id="UP000587462"/>
    </source>
</evidence>
<feature type="region of interest" description="Disordered" evidence="1">
    <location>
        <begin position="1"/>
        <end position="25"/>
    </location>
</feature>
<reference evidence="2 3" key="1">
    <citation type="submission" date="2020-04" db="EMBL/GenBank/DDBJ databases">
        <title>Draft Genome Sequence of Streptomyces morookaense DSM 40503, an 8-azaguanine-producing strain.</title>
        <authorList>
            <person name="Qi J."/>
            <person name="Gao J.-M."/>
        </authorList>
    </citation>
    <scope>NUCLEOTIDE SEQUENCE [LARGE SCALE GENOMIC DNA]</scope>
    <source>
        <strain evidence="2 3">DSM 40503</strain>
    </source>
</reference>
<dbReference type="AlphaFoldDB" id="A0A7Y7B7M1"/>
<feature type="compositionally biased region" description="Acidic residues" evidence="1">
    <location>
        <begin position="100"/>
        <end position="121"/>
    </location>
</feature>
<protein>
    <submittedName>
        <fullName evidence="2">Uncharacterized protein</fullName>
    </submittedName>
</protein>
<evidence type="ECO:0000313" key="2">
    <source>
        <dbReference type="EMBL" id="NVK80528.1"/>
    </source>
</evidence>
<evidence type="ECO:0000256" key="1">
    <source>
        <dbReference type="SAM" id="MobiDB-lite"/>
    </source>
</evidence>
<dbReference type="RefSeq" id="WP_171084496.1">
    <property type="nucleotide sequence ID" value="NZ_BNBU01000011.1"/>
</dbReference>
<keyword evidence="3" id="KW-1185">Reference proteome</keyword>
<feature type="region of interest" description="Disordered" evidence="1">
    <location>
        <begin position="95"/>
        <end position="131"/>
    </location>
</feature>
<proteinExistence type="predicted"/>
<dbReference type="Proteomes" id="UP000587462">
    <property type="component" value="Unassembled WGS sequence"/>
</dbReference>
<accession>A0A7Y7B7M1</accession>
<organism evidence="2 3">
    <name type="scientific">Streptomyces morookaense</name>
    <name type="common">Streptoverticillium morookaense</name>
    <dbReference type="NCBI Taxonomy" id="1970"/>
    <lineage>
        <taxon>Bacteria</taxon>
        <taxon>Bacillati</taxon>
        <taxon>Actinomycetota</taxon>
        <taxon>Actinomycetes</taxon>
        <taxon>Kitasatosporales</taxon>
        <taxon>Streptomycetaceae</taxon>
        <taxon>Streptomyces</taxon>
    </lineage>
</organism>
<dbReference type="EMBL" id="JABBXF010000056">
    <property type="protein sequence ID" value="NVK80528.1"/>
    <property type="molecule type" value="Genomic_DNA"/>
</dbReference>
<comment type="caution">
    <text evidence="2">The sequence shown here is derived from an EMBL/GenBank/DDBJ whole genome shotgun (WGS) entry which is preliminary data.</text>
</comment>
<name>A0A7Y7B7M1_STRMO</name>
<gene>
    <name evidence="2" type="ORF">HG542_23120</name>
</gene>
<sequence length="131" mass="14213">MSEKQPDEVADDRTALLSAAGPDVDHPGDALLLLADLAEQSDDFLAAALRGDPVPEDERAEHHRRRAYVWVRVAEHRSEFEPVAEAEIRAWQKVRAAEGQDAEDAEDAAVTEDAEDEEVSEDDKAPAAAGG</sequence>
<feature type="compositionally biased region" description="Basic and acidic residues" evidence="1">
    <location>
        <begin position="1"/>
        <end position="14"/>
    </location>
</feature>